<keyword evidence="1" id="KW-0175">Coiled coil</keyword>
<comment type="caution">
    <text evidence="3">The sequence shown here is derived from an EMBL/GenBank/DDBJ whole genome shotgun (WGS) entry which is preliminary data.</text>
</comment>
<feature type="compositionally biased region" description="Polar residues" evidence="2">
    <location>
        <begin position="581"/>
        <end position="604"/>
    </location>
</feature>
<gene>
    <name evidence="3" type="ORF">QBC38DRAFT_36838</name>
</gene>
<feature type="region of interest" description="Disordered" evidence="2">
    <location>
        <begin position="555"/>
        <end position="618"/>
    </location>
</feature>
<dbReference type="InterPro" id="IPR022190">
    <property type="entry name" value="DUF3716"/>
</dbReference>
<feature type="region of interest" description="Disordered" evidence="2">
    <location>
        <begin position="143"/>
        <end position="294"/>
    </location>
</feature>
<feature type="region of interest" description="Disordered" evidence="2">
    <location>
        <begin position="512"/>
        <end position="541"/>
    </location>
</feature>
<keyword evidence="4" id="KW-1185">Reference proteome</keyword>
<organism evidence="3 4">
    <name type="scientific">Podospora fimiseda</name>
    <dbReference type="NCBI Taxonomy" id="252190"/>
    <lineage>
        <taxon>Eukaryota</taxon>
        <taxon>Fungi</taxon>
        <taxon>Dikarya</taxon>
        <taxon>Ascomycota</taxon>
        <taxon>Pezizomycotina</taxon>
        <taxon>Sordariomycetes</taxon>
        <taxon>Sordariomycetidae</taxon>
        <taxon>Sordariales</taxon>
        <taxon>Podosporaceae</taxon>
        <taxon>Podospora</taxon>
    </lineage>
</organism>
<reference evidence="3" key="2">
    <citation type="submission" date="2023-05" db="EMBL/GenBank/DDBJ databases">
        <authorList>
            <consortium name="Lawrence Berkeley National Laboratory"/>
            <person name="Steindorff A."/>
            <person name="Hensen N."/>
            <person name="Bonometti L."/>
            <person name="Westerberg I."/>
            <person name="Brannstrom I.O."/>
            <person name="Guillou S."/>
            <person name="Cros-Aarteil S."/>
            <person name="Calhoun S."/>
            <person name="Haridas S."/>
            <person name="Kuo A."/>
            <person name="Mondo S."/>
            <person name="Pangilinan J."/>
            <person name="Riley R."/>
            <person name="Labutti K."/>
            <person name="Andreopoulos B."/>
            <person name="Lipzen A."/>
            <person name="Chen C."/>
            <person name="Yanf M."/>
            <person name="Daum C."/>
            <person name="Ng V."/>
            <person name="Clum A."/>
            <person name="Ohm R."/>
            <person name="Martin F."/>
            <person name="Silar P."/>
            <person name="Natvig D."/>
            <person name="Lalanne C."/>
            <person name="Gautier V."/>
            <person name="Ament-Velasquez S.L."/>
            <person name="Kruys A."/>
            <person name="Hutchinson M.I."/>
            <person name="Powell A.J."/>
            <person name="Barry K."/>
            <person name="Miller A.N."/>
            <person name="Grigoriev I.V."/>
            <person name="Debuchy R."/>
            <person name="Gladieux P."/>
            <person name="Thoren M.H."/>
            <person name="Johannesson H."/>
        </authorList>
    </citation>
    <scope>NUCLEOTIDE SEQUENCE</scope>
    <source>
        <strain evidence="3">CBS 990.96</strain>
    </source>
</reference>
<reference evidence="3" key="1">
    <citation type="journal article" date="2023" name="Mol. Phylogenet. Evol.">
        <title>Genome-scale phylogeny and comparative genomics of the fungal order Sordariales.</title>
        <authorList>
            <person name="Hensen N."/>
            <person name="Bonometti L."/>
            <person name="Westerberg I."/>
            <person name="Brannstrom I.O."/>
            <person name="Guillou S."/>
            <person name="Cros-Aarteil S."/>
            <person name="Calhoun S."/>
            <person name="Haridas S."/>
            <person name="Kuo A."/>
            <person name="Mondo S."/>
            <person name="Pangilinan J."/>
            <person name="Riley R."/>
            <person name="LaButti K."/>
            <person name="Andreopoulos B."/>
            <person name="Lipzen A."/>
            <person name="Chen C."/>
            <person name="Yan M."/>
            <person name="Daum C."/>
            <person name="Ng V."/>
            <person name="Clum A."/>
            <person name="Steindorff A."/>
            <person name="Ohm R.A."/>
            <person name="Martin F."/>
            <person name="Silar P."/>
            <person name="Natvig D.O."/>
            <person name="Lalanne C."/>
            <person name="Gautier V."/>
            <person name="Ament-Velasquez S.L."/>
            <person name="Kruys A."/>
            <person name="Hutchinson M.I."/>
            <person name="Powell A.J."/>
            <person name="Barry K."/>
            <person name="Miller A.N."/>
            <person name="Grigoriev I.V."/>
            <person name="Debuchy R."/>
            <person name="Gladieux P."/>
            <person name="Hiltunen Thoren M."/>
            <person name="Johannesson H."/>
        </authorList>
    </citation>
    <scope>NUCLEOTIDE SEQUENCE</scope>
    <source>
        <strain evidence="3">CBS 990.96</strain>
    </source>
</reference>
<proteinExistence type="predicted"/>
<evidence type="ECO:0000256" key="2">
    <source>
        <dbReference type="SAM" id="MobiDB-lite"/>
    </source>
</evidence>
<accession>A0AAN7BIA1</accession>
<feature type="compositionally biased region" description="Polar residues" evidence="2">
    <location>
        <begin position="524"/>
        <end position="536"/>
    </location>
</feature>
<feature type="compositionally biased region" description="Polar residues" evidence="2">
    <location>
        <begin position="171"/>
        <end position="192"/>
    </location>
</feature>
<evidence type="ECO:0000313" key="3">
    <source>
        <dbReference type="EMBL" id="KAK4223920.1"/>
    </source>
</evidence>
<dbReference type="Proteomes" id="UP001301958">
    <property type="component" value="Unassembled WGS sequence"/>
</dbReference>
<feature type="region of interest" description="Disordered" evidence="2">
    <location>
        <begin position="336"/>
        <end position="375"/>
    </location>
</feature>
<evidence type="ECO:0000313" key="4">
    <source>
        <dbReference type="Proteomes" id="UP001301958"/>
    </source>
</evidence>
<name>A0AAN7BIA1_9PEZI</name>
<feature type="region of interest" description="Disordered" evidence="2">
    <location>
        <begin position="800"/>
        <end position="922"/>
    </location>
</feature>
<feature type="compositionally biased region" description="Polar residues" evidence="2">
    <location>
        <begin position="338"/>
        <end position="349"/>
    </location>
</feature>
<dbReference type="AlphaFoldDB" id="A0AAN7BIA1"/>
<feature type="compositionally biased region" description="Acidic residues" evidence="2">
    <location>
        <begin position="196"/>
        <end position="222"/>
    </location>
</feature>
<feature type="compositionally biased region" description="Basic and acidic residues" evidence="2">
    <location>
        <begin position="836"/>
        <end position="847"/>
    </location>
</feature>
<feature type="compositionally biased region" description="Polar residues" evidence="2">
    <location>
        <begin position="910"/>
        <end position="922"/>
    </location>
</feature>
<protein>
    <submittedName>
        <fullName evidence="3">Uncharacterized protein</fullName>
    </submittedName>
</protein>
<evidence type="ECO:0000256" key="1">
    <source>
        <dbReference type="SAM" id="Coils"/>
    </source>
</evidence>
<dbReference type="EMBL" id="MU865410">
    <property type="protein sequence ID" value="KAK4223920.1"/>
    <property type="molecule type" value="Genomic_DNA"/>
</dbReference>
<feature type="coiled-coil region" evidence="1">
    <location>
        <begin position="64"/>
        <end position="123"/>
    </location>
</feature>
<dbReference type="Pfam" id="PF12511">
    <property type="entry name" value="DUF3716"/>
    <property type="match status" value="1"/>
</dbReference>
<sequence length="1089" mass="120472">MATKDEDNGSNKNTTVNFNWDEIEAKYWASMAGRREEYLTQLDAAFQAEKTPIQEKIVEDVALRDRLGKEEQQLLARLQQVREEKTTVVNRVKVVTEELRLVFDEFSDRKKQFEDNMAAWEVEKREYFATARADYLARRTGNAGTPRLATKHSSSEFALGGPVQAPEVTPISDSGPNGDNSVAEQTPSQQDANGPAEEDANGQAEEDANDQAEENVPDDAEMPDLTTDTDKVETDAETLQDVPAAGDAVVEDEPTELSPLKETVQLQEPAEISPSSTTKDTSEAAGASTDDVAMNDVTIVIREKDAEDEVVESIEESAEAAAPDVVMSIEPNEMAPPQVNTQEESTVTSEKAPLSVVTTKEAPEAGPVSPASSLSSLTSSFADLDQSDSPRLPPKVVEVLDQNQQVVGRLRPLGKDNRSITLITSMPIKRQVQIRNGRHFTSDDLEKVHHPHDQKGAKWISMYIQAVGDVQEHPCDACAKKTGVYQECIMVKNDTFLKCGNCEWNRHACLGAGRASPRGDSRPGSRQSAKIANRPSTPGGFTAINQSFSAAASDAASIDDDGTPLGVKNSITAKKPGARTSLPSSRKIVNSVIPSRQGSPSTPMAGSVAPDGEEPTEDLPPITAENLCLRDDGTVFTDPPLMRGVPLEKIGPDHPYWDPSWEADIAGIISKELKRWTDKFNDMEAQQVNDHRKYEAKRQVNRGNTILDWLENGEFHPYQLVAKPWMNHKKLIKYNTLYRLAQMVANELPLYKLDVKPSDWMRHRLNELFLRDGNEFHLANHVSGFYHDPKVQQVREKAGFTSVGRPHKASTAKKAGAEVSTPKTGPSQRPLKRKDTHPEEDSPKDEQQQQTVRSSPRKIVVVGSSSSATPANQPPPPLAPDASDDEDQKEGIKVHSPPPSRNHIKKKIRLTTNNGSPTPVSTSSADLAVDGYTSFDSCSNDSLQEIDFRVSQVKTPEVATNQGVTQYWHFVAENPTMLEHQVLKQLKPAKWAVFRHPYDFHLRTKELAEIVYGVGSVRVIIRFKRGKNVSESEGRGDMMAEFKRDRTKRRFLKFLGGKGVRILKSSKDYVENAWTELQPKFDMPGNDSE</sequence>